<dbReference type="CDD" id="cd06343">
    <property type="entry name" value="PBP1_ABC_ligand_binding-like"/>
    <property type="match status" value="1"/>
</dbReference>
<dbReference type="PANTHER" id="PTHR47235:SF1">
    <property type="entry name" value="BLR6548 PROTEIN"/>
    <property type="match status" value="1"/>
</dbReference>
<dbReference type="AlphaFoldDB" id="A0A5P6P5T0"/>
<evidence type="ECO:0000313" key="5">
    <source>
        <dbReference type="EMBL" id="QFI73374.1"/>
    </source>
</evidence>
<proteinExistence type="inferred from homology"/>
<evidence type="ECO:0000259" key="4">
    <source>
        <dbReference type="Pfam" id="PF13458"/>
    </source>
</evidence>
<feature type="chain" id="PRO_5025069323" evidence="3">
    <location>
        <begin position="44"/>
        <end position="429"/>
    </location>
</feature>
<dbReference type="OrthoDB" id="9770729at2"/>
<dbReference type="PANTHER" id="PTHR47235">
    <property type="entry name" value="BLR6548 PROTEIN"/>
    <property type="match status" value="1"/>
</dbReference>
<organism evidence="5 6">
    <name type="scientific">Bradyrhizobium betae</name>
    <dbReference type="NCBI Taxonomy" id="244734"/>
    <lineage>
        <taxon>Bacteria</taxon>
        <taxon>Pseudomonadati</taxon>
        <taxon>Pseudomonadota</taxon>
        <taxon>Alphaproteobacteria</taxon>
        <taxon>Hyphomicrobiales</taxon>
        <taxon>Nitrobacteraceae</taxon>
        <taxon>Bradyrhizobium</taxon>
    </lineage>
</organism>
<dbReference type="Gene3D" id="3.40.50.2300">
    <property type="match status" value="2"/>
</dbReference>
<evidence type="ECO:0000313" key="6">
    <source>
        <dbReference type="Proteomes" id="UP000325641"/>
    </source>
</evidence>
<gene>
    <name evidence="5" type="ORF">F8237_13795</name>
</gene>
<dbReference type="SUPFAM" id="SSF53822">
    <property type="entry name" value="Periplasmic binding protein-like I"/>
    <property type="match status" value="1"/>
</dbReference>
<dbReference type="EMBL" id="CP044543">
    <property type="protein sequence ID" value="QFI73374.1"/>
    <property type="molecule type" value="Genomic_DNA"/>
</dbReference>
<evidence type="ECO:0000256" key="2">
    <source>
        <dbReference type="ARBA" id="ARBA00022729"/>
    </source>
</evidence>
<sequence length="429" mass="46753">MASDAPCARQTIGHNKLRKLRMRNGILHLAAATALGLALSVSAANAQKKYDPGASDTEIKVGQTMPFSGPASAYSSIGKTQAAYFKMINDQGGINGRKINLIQYDDAYSPPKAVEQIRKLVESDEVLLTFQIIGTPVNAAVQKYLNSKKVPQLFAATGASRFTDPKNFPWTMGFNPNYFVEGRIYGQYILKEHPNAKIGVLYQNDDLGKDYLNGIKAGLGDKAAKMIVTEASYEVSDPTVDSQVLKIKDAGADLFFSATTPKQAAQAIKKIAEMGWHPVQIVDINATSVGAVLKPAGLDAAKGLISVNYGKEPLDPKWKDDAGMKRYFDFMAKYYPDGDKDSNFNTYGYSTAQLLVHVLKQCGDNLTRENVMKQAASLKDVVSDTALPGIKANTSPTDYRVNKQLQMMKFNGERWELFGPILEDAGPAG</sequence>
<reference evidence="6" key="1">
    <citation type="submission" date="2019-10" db="EMBL/GenBank/DDBJ databases">
        <title>Complete Genome Sequence of Bradyrhizobium betae type strain PL7HG1T.</title>
        <authorList>
            <person name="Bromfield E.S.P."/>
            <person name="Cloutier S."/>
        </authorList>
    </citation>
    <scope>NUCLEOTIDE SEQUENCE [LARGE SCALE GENOMIC DNA]</scope>
    <source>
        <strain evidence="6">PL7HG1</strain>
    </source>
</reference>
<evidence type="ECO:0000256" key="3">
    <source>
        <dbReference type="SAM" id="SignalP"/>
    </source>
</evidence>
<protein>
    <submittedName>
        <fullName evidence="5">ABC transporter substrate-binding protein</fullName>
    </submittedName>
</protein>
<name>A0A5P6P5T0_9BRAD</name>
<feature type="signal peptide" evidence="3">
    <location>
        <begin position="1"/>
        <end position="43"/>
    </location>
</feature>
<dbReference type="KEGG" id="bbet:F8237_13795"/>
<keyword evidence="2 3" id="KW-0732">Signal</keyword>
<dbReference type="InterPro" id="IPR028081">
    <property type="entry name" value="Leu-bd"/>
</dbReference>
<evidence type="ECO:0000256" key="1">
    <source>
        <dbReference type="ARBA" id="ARBA00010062"/>
    </source>
</evidence>
<dbReference type="Proteomes" id="UP000325641">
    <property type="component" value="Chromosome"/>
</dbReference>
<dbReference type="Pfam" id="PF13458">
    <property type="entry name" value="Peripla_BP_6"/>
    <property type="match status" value="1"/>
</dbReference>
<comment type="similarity">
    <text evidence="1">Belongs to the leucine-binding protein family.</text>
</comment>
<accession>A0A5P6P5T0</accession>
<feature type="domain" description="Leucine-binding protein" evidence="4">
    <location>
        <begin position="58"/>
        <end position="411"/>
    </location>
</feature>
<dbReference type="InterPro" id="IPR028082">
    <property type="entry name" value="Peripla_BP_I"/>
</dbReference>